<keyword evidence="2" id="KW-1185">Reference proteome</keyword>
<organism evidence="1 2">
    <name type="scientific">Acanthoscelides obtectus</name>
    <name type="common">Bean weevil</name>
    <name type="synonym">Bruchus obtectus</name>
    <dbReference type="NCBI Taxonomy" id="200917"/>
    <lineage>
        <taxon>Eukaryota</taxon>
        <taxon>Metazoa</taxon>
        <taxon>Ecdysozoa</taxon>
        <taxon>Arthropoda</taxon>
        <taxon>Hexapoda</taxon>
        <taxon>Insecta</taxon>
        <taxon>Pterygota</taxon>
        <taxon>Neoptera</taxon>
        <taxon>Endopterygota</taxon>
        <taxon>Coleoptera</taxon>
        <taxon>Polyphaga</taxon>
        <taxon>Cucujiformia</taxon>
        <taxon>Chrysomeloidea</taxon>
        <taxon>Chrysomelidae</taxon>
        <taxon>Bruchinae</taxon>
        <taxon>Bruchini</taxon>
        <taxon>Acanthoscelides</taxon>
    </lineage>
</organism>
<proteinExistence type="predicted"/>
<name>A0A9P0JHT5_ACAOB</name>
<comment type="caution">
    <text evidence="1">The sequence shown here is derived from an EMBL/GenBank/DDBJ whole genome shotgun (WGS) entry which is preliminary data.</text>
</comment>
<sequence length="52" mass="5928">MLQQKISDQDDSSDKWICHFANTVERPETEVFRCNGIKCQGELGAPSMEQIL</sequence>
<dbReference type="AlphaFoldDB" id="A0A9P0JHT5"/>
<evidence type="ECO:0000313" key="2">
    <source>
        <dbReference type="Proteomes" id="UP001152888"/>
    </source>
</evidence>
<reference evidence="1" key="1">
    <citation type="submission" date="2022-03" db="EMBL/GenBank/DDBJ databases">
        <authorList>
            <person name="Sayadi A."/>
        </authorList>
    </citation>
    <scope>NUCLEOTIDE SEQUENCE</scope>
</reference>
<accession>A0A9P0JHT5</accession>
<gene>
    <name evidence="1" type="ORF">ACAOBT_LOCUS692</name>
</gene>
<dbReference type="Proteomes" id="UP001152888">
    <property type="component" value="Unassembled WGS sequence"/>
</dbReference>
<evidence type="ECO:0000313" key="1">
    <source>
        <dbReference type="EMBL" id="CAH1954690.1"/>
    </source>
</evidence>
<dbReference type="EMBL" id="CAKOFQ010006655">
    <property type="protein sequence ID" value="CAH1954690.1"/>
    <property type="molecule type" value="Genomic_DNA"/>
</dbReference>
<protein>
    <submittedName>
        <fullName evidence="1">Uncharacterized protein</fullName>
    </submittedName>
</protein>